<evidence type="ECO:0000313" key="17">
    <source>
        <dbReference type="Proteomes" id="UP000284702"/>
    </source>
</evidence>
<evidence type="ECO:0000256" key="1">
    <source>
        <dbReference type="SAM" id="MobiDB-lite"/>
    </source>
</evidence>
<dbReference type="Proteomes" id="UP000285712">
    <property type="component" value="Unassembled WGS sequence"/>
</dbReference>
<evidence type="ECO:0000313" key="3">
    <source>
        <dbReference type="EMBL" id="RHY15763.1"/>
    </source>
</evidence>
<evidence type="ECO:0000313" key="14">
    <source>
        <dbReference type="Proteomes" id="UP000266239"/>
    </source>
</evidence>
<dbReference type="EMBL" id="QUTF01012207">
    <property type="protein sequence ID" value="RHZ24866.1"/>
    <property type="molecule type" value="Genomic_DNA"/>
</dbReference>
<dbReference type="Proteomes" id="UP000265716">
    <property type="component" value="Unassembled WGS sequence"/>
</dbReference>
<accession>A0A397EYV9</accession>
<dbReference type="EMBL" id="MZMZ02003230">
    <property type="protein sequence ID" value="RQM22287.1"/>
    <property type="molecule type" value="Genomic_DNA"/>
</dbReference>
<keyword evidence="17" id="KW-1185">Reference proteome</keyword>
<dbReference type="Proteomes" id="UP000286510">
    <property type="component" value="Unassembled WGS sequence"/>
</dbReference>
<name>A0A397EYV9_APHAT</name>
<dbReference type="Proteomes" id="UP000266239">
    <property type="component" value="Unassembled WGS sequence"/>
</dbReference>
<evidence type="ECO:0000313" key="12">
    <source>
        <dbReference type="Proteomes" id="UP000265716"/>
    </source>
</evidence>
<reference evidence="10 17" key="1">
    <citation type="submission" date="2018-07" db="EMBL/GenBank/DDBJ databases">
        <title>Annotation of Aphanomyces astaci genome assembly.</title>
        <authorList>
            <person name="Studholme D.J."/>
        </authorList>
    </citation>
    <scope>NUCLEOTIDE SEQUENCE [LARGE SCALE GENOMIC DNA]</scope>
    <source>
        <strain evidence="10">Pc</strain>
    </source>
</reference>
<evidence type="ECO:0000313" key="2">
    <source>
        <dbReference type="EMBL" id="RHX99870.1"/>
    </source>
</evidence>
<comment type="caution">
    <text evidence="8">The sequence shown here is derived from an EMBL/GenBank/DDBJ whole genome shotgun (WGS) entry which is preliminary data.</text>
</comment>
<sequence length="225" mass="25324">MVDSSHFVCECDAAAPEDLKVHGANCSLAILKCPWQWREPFLDERRNKLKRKLGDTKWKDPVDPGFIDHMEPGAGKKRFRDVESDELSNIHSEIQRLNRAKASCAEHASSWDECNDDPSKTTQDDNSSVWRKGSESPNTVAAPMCSSEDMAYLDSILLPVELFARDVDAFEHVAPDSEVYGFHTSALLEEPFLQLLSDRYETYLTYDDEELSIDSDADSDGSTTP</sequence>
<evidence type="ECO:0000313" key="11">
    <source>
        <dbReference type="Proteomes" id="UP000265427"/>
    </source>
</evidence>
<dbReference type="Proteomes" id="UP000265427">
    <property type="component" value="Unassembled WGS sequence"/>
</dbReference>
<reference evidence="11 12" key="2">
    <citation type="submission" date="2018-08" db="EMBL/GenBank/DDBJ databases">
        <title>Aphanomyces genome sequencing and annotation.</title>
        <authorList>
            <person name="Minardi D."/>
            <person name="Oidtmann B."/>
            <person name="Van Der Giezen M."/>
            <person name="Studholme D.J."/>
        </authorList>
    </citation>
    <scope>NUCLEOTIDE SEQUENCE [LARGE SCALE GENOMIC DNA]</scope>
    <source>
        <strain evidence="8 13">197901</strain>
        <strain evidence="5 15">D2</strain>
        <strain evidence="9 19">FDL457</strain>
        <strain evidence="3 11">Kv</strain>
        <strain evidence="6 12">SA</strain>
        <strain evidence="4 16">Si</strain>
        <strain evidence="7 18">Sv</strain>
        <strain evidence="2 14">Yx</strain>
    </source>
</reference>
<feature type="region of interest" description="Disordered" evidence="1">
    <location>
        <begin position="110"/>
        <end position="139"/>
    </location>
</feature>
<dbReference type="EMBL" id="QUSZ01004126">
    <property type="protein sequence ID" value="RHY15763.1"/>
    <property type="molecule type" value="Genomic_DNA"/>
</dbReference>
<dbReference type="Proteomes" id="UP000284702">
    <property type="component" value="Unassembled WGS sequence"/>
</dbReference>
<feature type="compositionally biased region" description="Polar residues" evidence="1">
    <location>
        <begin position="124"/>
        <end position="139"/>
    </location>
</feature>
<evidence type="ECO:0000313" key="10">
    <source>
        <dbReference type="EMBL" id="RQM22287.1"/>
    </source>
</evidence>
<dbReference type="EMBL" id="QUTG01003672">
    <property type="protein sequence ID" value="RHY90672.1"/>
    <property type="molecule type" value="Genomic_DNA"/>
</dbReference>
<dbReference type="EMBL" id="QUTE01011471">
    <property type="protein sequence ID" value="RHZ09730.1"/>
    <property type="molecule type" value="Genomic_DNA"/>
</dbReference>
<dbReference type="EMBL" id="QUTA01010265">
    <property type="protein sequence ID" value="RHX99870.1"/>
    <property type="molecule type" value="Genomic_DNA"/>
</dbReference>
<dbReference type="AlphaFoldDB" id="A0A397EYV9"/>
<gene>
    <name evidence="10" type="ORF">B5M09_008935</name>
    <name evidence="2" type="ORF">DYB25_004382</name>
    <name evidence="9" type="ORF">DYB26_002083</name>
    <name evidence="5" type="ORF">DYB30_010292</name>
    <name evidence="8" type="ORF">DYB31_004664</name>
    <name evidence="4" type="ORF">DYB34_005168</name>
    <name evidence="7" type="ORF">DYB35_006206</name>
    <name evidence="3" type="ORF">DYB36_007336</name>
    <name evidence="6" type="ORF">DYB38_004981</name>
</gene>
<organism evidence="8 13">
    <name type="scientific">Aphanomyces astaci</name>
    <name type="common">Crayfish plague agent</name>
    <dbReference type="NCBI Taxonomy" id="112090"/>
    <lineage>
        <taxon>Eukaryota</taxon>
        <taxon>Sar</taxon>
        <taxon>Stramenopiles</taxon>
        <taxon>Oomycota</taxon>
        <taxon>Saprolegniomycetes</taxon>
        <taxon>Saprolegniales</taxon>
        <taxon>Verrucalvaceae</taxon>
        <taxon>Aphanomyces</taxon>
    </lineage>
</organism>
<dbReference type="VEuPathDB" id="FungiDB:H257_16355"/>
<evidence type="ECO:0000313" key="19">
    <source>
        <dbReference type="Proteomes" id="UP000286510"/>
    </source>
</evidence>
<evidence type="ECO:0000313" key="18">
    <source>
        <dbReference type="Proteomes" id="UP000285712"/>
    </source>
</evidence>
<evidence type="ECO:0000313" key="9">
    <source>
        <dbReference type="EMBL" id="RHZ24866.1"/>
    </source>
</evidence>
<dbReference type="Proteomes" id="UP000266196">
    <property type="component" value="Unassembled WGS sequence"/>
</dbReference>
<dbReference type="Proteomes" id="UP000283543">
    <property type="component" value="Unassembled WGS sequence"/>
</dbReference>
<dbReference type="Proteomes" id="UP000266643">
    <property type="component" value="Unassembled WGS sequence"/>
</dbReference>
<protein>
    <submittedName>
        <fullName evidence="8">Uncharacterized protein</fullName>
    </submittedName>
</protein>
<evidence type="ECO:0000313" key="7">
    <source>
        <dbReference type="EMBL" id="RHY90672.1"/>
    </source>
</evidence>
<evidence type="ECO:0000313" key="8">
    <source>
        <dbReference type="EMBL" id="RHZ09730.1"/>
    </source>
</evidence>
<dbReference type="EMBL" id="QUTD01006128">
    <property type="protein sequence ID" value="RHY57353.1"/>
    <property type="molecule type" value="Genomic_DNA"/>
</dbReference>
<evidence type="ECO:0000313" key="16">
    <source>
        <dbReference type="Proteomes" id="UP000283543"/>
    </source>
</evidence>
<evidence type="ECO:0000313" key="15">
    <source>
        <dbReference type="Proteomes" id="UP000266643"/>
    </source>
</evidence>
<dbReference type="EMBL" id="QUTB01007763">
    <property type="protein sequence ID" value="RHY44680.1"/>
    <property type="molecule type" value="Genomic_DNA"/>
</dbReference>
<evidence type="ECO:0000313" key="4">
    <source>
        <dbReference type="EMBL" id="RHY44680.1"/>
    </source>
</evidence>
<proteinExistence type="predicted"/>
<evidence type="ECO:0000313" key="5">
    <source>
        <dbReference type="EMBL" id="RHY57353.1"/>
    </source>
</evidence>
<evidence type="ECO:0000313" key="6">
    <source>
        <dbReference type="EMBL" id="RHY76943.1"/>
    </source>
</evidence>
<dbReference type="EMBL" id="QUTC01001330">
    <property type="protein sequence ID" value="RHY76943.1"/>
    <property type="molecule type" value="Genomic_DNA"/>
</dbReference>
<evidence type="ECO:0000313" key="13">
    <source>
        <dbReference type="Proteomes" id="UP000266196"/>
    </source>
</evidence>